<dbReference type="EMBL" id="JBBHLL010000533">
    <property type="protein sequence ID" value="KAK7800807.1"/>
    <property type="molecule type" value="Genomic_DNA"/>
</dbReference>
<feature type="transmembrane region" description="Helical" evidence="10">
    <location>
        <begin position="272"/>
        <end position="296"/>
    </location>
</feature>
<comment type="similarity">
    <text evidence="9">Belongs to the G-protein coupled receptor 1 family.</text>
</comment>
<feature type="transmembrane region" description="Helical" evidence="10">
    <location>
        <begin position="203"/>
        <end position="220"/>
    </location>
</feature>
<dbReference type="SUPFAM" id="SSF81321">
    <property type="entry name" value="Family A G protein-coupled receptor-like"/>
    <property type="match status" value="1"/>
</dbReference>
<feature type="transmembrane region" description="Helical" evidence="10">
    <location>
        <begin position="240"/>
        <end position="260"/>
    </location>
</feature>
<keyword evidence="3 9" id="KW-0812">Transmembrane</keyword>
<keyword evidence="2" id="KW-1003">Cell membrane</keyword>
<keyword evidence="13" id="KW-1185">Reference proteome</keyword>
<keyword evidence="5 9" id="KW-0297">G-protein coupled receptor</keyword>
<dbReference type="PROSITE" id="PS50262">
    <property type="entry name" value="G_PROTEIN_RECEP_F1_2"/>
    <property type="match status" value="1"/>
</dbReference>
<keyword evidence="7 9" id="KW-0675">Receptor</keyword>
<protein>
    <recommendedName>
        <fullName evidence="11">G-protein coupled receptors family 1 profile domain-containing protein</fullName>
    </recommendedName>
</protein>
<proteinExistence type="inferred from homology"/>
<evidence type="ECO:0000256" key="10">
    <source>
        <dbReference type="SAM" id="Phobius"/>
    </source>
</evidence>
<keyword evidence="4 10" id="KW-1133">Transmembrane helix</keyword>
<dbReference type="InterPro" id="IPR000276">
    <property type="entry name" value="GPCR_Rhodpsn"/>
</dbReference>
<dbReference type="PANTHER" id="PTHR11334:SF29">
    <property type="entry name" value="MAS-RELATED G-PROTEIN COUPLED RECEPTOR MEMBER X2"/>
    <property type="match status" value="1"/>
</dbReference>
<evidence type="ECO:0000313" key="13">
    <source>
        <dbReference type="Proteomes" id="UP001488838"/>
    </source>
</evidence>
<dbReference type="PROSITE" id="PS00237">
    <property type="entry name" value="G_PROTEIN_RECEP_F1_1"/>
    <property type="match status" value="1"/>
</dbReference>
<evidence type="ECO:0000256" key="1">
    <source>
        <dbReference type="ARBA" id="ARBA00004651"/>
    </source>
</evidence>
<organism evidence="12 13">
    <name type="scientific">Myodes glareolus</name>
    <name type="common">Bank vole</name>
    <name type="synonym">Clethrionomys glareolus</name>
    <dbReference type="NCBI Taxonomy" id="447135"/>
    <lineage>
        <taxon>Eukaryota</taxon>
        <taxon>Metazoa</taxon>
        <taxon>Chordata</taxon>
        <taxon>Craniata</taxon>
        <taxon>Vertebrata</taxon>
        <taxon>Euteleostomi</taxon>
        <taxon>Mammalia</taxon>
        <taxon>Eutheria</taxon>
        <taxon>Euarchontoglires</taxon>
        <taxon>Glires</taxon>
        <taxon>Rodentia</taxon>
        <taxon>Myomorpha</taxon>
        <taxon>Muroidea</taxon>
        <taxon>Cricetidae</taxon>
        <taxon>Arvicolinae</taxon>
        <taxon>Myodes</taxon>
    </lineage>
</organism>
<gene>
    <name evidence="12" type="ORF">U0070_007997</name>
</gene>
<comment type="subcellular location">
    <subcellularLocation>
        <location evidence="1">Cell membrane</location>
        <topology evidence="1">Multi-pass membrane protein</topology>
    </subcellularLocation>
</comment>
<dbReference type="Gene3D" id="1.20.1070.10">
    <property type="entry name" value="Rhodopsin 7-helix transmembrane proteins"/>
    <property type="match status" value="1"/>
</dbReference>
<feature type="transmembrane region" description="Helical" evidence="10">
    <location>
        <begin position="302"/>
        <end position="330"/>
    </location>
</feature>
<evidence type="ECO:0000256" key="5">
    <source>
        <dbReference type="ARBA" id="ARBA00023040"/>
    </source>
</evidence>
<evidence type="ECO:0000256" key="3">
    <source>
        <dbReference type="ARBA" id="ARBA00022692"/>
    </source>
</evidence>
<dbReference type="InterPro" id="IPR026234">
    <property type="entry name" value="MRGPCRFAMILY"/>
</dbReference>
<dbReference type="PRINTS" id="PR02108">
    <property type="entry name" value="MRGPCRFAMILY"/>
</dbReference>
<dbReference type="AlphaFoldDB" id="A0AAW0HD44"/>
<keyword evidence="6 10" id="KW-0472">Membrane</keyword>
<comment type="caution">
    <text evidence="12">The sequence shown here is derived from an EMBL/GenBank/DDBJ whole genome shotgun (WGS) entry which is preliminary data.</text>
</comment>
<dbReference type="Pfam" id="PF00001">
    <property type="entry name" value="7tm_1"/>
    <property type="match status" value="1"/>
</dbReference>
<evidence type="ECO:0000256" key="9">
    <source>
        <dbReference type="RuleBase" id="RU000688"/>
    </source>
</evidence>
<dbReference type="InterPro" id="IPR017452">
    <property type="entry name" value="GPCR_Rhodpsn_7TM"/>
</dbReference>
<keyword evidence="8 9" id="KW-0807">Transducer</keyword>
<dbReference type="FunFam" id="1.20.1070.10:FF:000140">
    <property type="entry name" value="Mas-related G-protein coupled receptor member X2"/>
    <property type="match status" value="1"/>
</dbReference>
<accession>A0AAW0HD44</accession>
<reference evidence="12 13" key="1">
    <citation type="journal article" date="2023" name="bioRxiv">
        <title>Conserved and derived expression patterns and positive selection on dental genes reveal complex evolutionary context of ever-growing rodent molars.</title>
        <authorList>
            <person name="Calamari Z.T."/>
            <person name="Song A."/>
            <person name="Cohen E."/>
            <person name="Akter M."/>
            <person name="Roy R.D."/>
            <person name="Hallikas O."/>
            <person name="Christensen M.M."/>
            <person name="Li P."/>
            <person name="Marangoni P."/>
            <person name="Jernvall J."/>
            <person name="Klein O.D."/>
        </authorList>
    </citation>
    <scope>NUCLEOTIDE SEQUENCE [LARGE SCALE GENOMIC DNA]</scope>
    <source>
        <strain evidence="12">V071</strain>
    </source>
</reference>
<dbReference type="GO" id="GO:0005886">
    <property type="term" value="C:plasma membrane"/>
    <property type="evidence" value="ECO:0007669"/>
    <property type="project" value="UniProtKB-SubCell"/>
</dbReference>
<evidence type="ECO:0000256" key="8">
    <source>
        <dbReference type="ARBA" id="ARBA00023224"/>
    </source>
</evidence>
<dbReference type="PRINTS" id="PR00237">
    <property type="entry name" value="GPCRRHODOPSN"/>
</dbReference>
<feature type="transmembrane region" description="Helical" evidence="10">
    <location>
        <begin position="122"/>
        <end position="142"/>
    </location>
</feature>
<feature type="transmembrane region" description="Helical" evidence="10">
    <location>
        <begin position="162"/>
        <end position="182"/>
    </location>
</feature>
<sequence>MLGLLYASPEEKPQAQDRRQVVFKALSCSDTAWDAEWLCWSNQLLRNNSGEFLSMGSATPANNWTNSTAVNESDYNQYLNCSTRDTMFYTLNILTVIISLVGLVGNAIVLFLLGFCMHRNTFSVYILNLAGADFLFLCFQTLYSLEKHFDVYGIYIGIPNSLNILLNFAYLAGLSMLTAISAERCLSVVRPIWYRCRRPRHTSTVMCALLWALSLLLSLLEWKACGWPYWCEKLDFVTFAWLIVLIVVLLGSTLTLLVRVFCDSRRIPVTRLYITIALTVLVFLLFGLSYGIYWFFLVWTGVVYICHVFEMSTFLSCINSCANPIIYFLVGSIRHHRLQEQTLKMRLQRAIQDTPEEEVGERGSSRRA</sequence>
<dbReference type="PANTHER" id="PTHR11334">
    <property type="entry name" value="MAS-RELATED G-PROTEIN COUPLED RECEPTOR"/>
    <property type="match status" value="1"/>
</dbReference>
<name>A0AAW0HD44_MYOGA</name>
<feature type="transmembrane region" description="Helical" evidence="10">
    <location>
        <begin position="93"/>
        <end position="115"/>
    </location>
</feature>
<evidence type="ECO:0000259" key="11">
    <source>
        <dbReference type="PROSITE" id="PS50262"/>
    </source>
</evidence>
<evidence type="ECO:0000256" key="2">
    <source>
        <dbReference type="ARBA" id="ARBA00022475"/>
    </source>
</evidence>
<dbReference type="GO" id="GO:0004930">
    <property type="term" value="F:G protein-coupled receptor activity"/>
    <property type="evidence" value="ECO:0007669"/>
    <property type="project" value="UniProtKB-KW"/>
</dbReference>
<dbReference type="Proteomes" id="UP001488838">
    <property type="component" value="Unassembled WGS sequence"/>
</dbReference>
<evidence type="ECO:0000256" key="6">
    <source>
        <dbReference type="ARBA" id="ARBA00023136"/>
    </source>
</evidence>
<evidence type="ECO:0000313" key="12">
    <source>
        <dbReference type="EMBL" id="KAK7800807.1"/>
    </source>
</evidence>
<feature type="domain" description="G-protein coupled receptors family 1 profile" evidence="11">
    <location>
        <begin position="105"/>
        <end position="327"/>
    </location>
</feature>
<evidence type="ECO:0000256" key="7">
    <source>
        <dbReference type="ARBA" id="ARBA00023170"/>
    </source>
</evidence>
<evidence type="ECO:0000256" key="4">
    <source>
        <dbReference type="ARBA" id="ARBA00022989"/>
    </source>
</evidence>